<organism evidence="3 4">
    <name type="scientific">Sphingomonas hengshuiensis</name>
    <dbReference type="NCBI Taxonomy" id="1609977"/>
    <lineage>
        <taxon>Bacteria</taxon>
        <taxon>Pseudomonadati</taxon>
        <taxon>Pseudomonadota</taxon>
        <taxon>Alphaproteobacteria</taxon>
        <taxon>Sphingomonadales</taxon>
        <taxon>Sphingomonadaceae</taxon>
        <taxon>Sphingomonas</taxon>
    </lineage>
</organism>
<dbReference type="Proteomes" id="UP000248614">
    <property type="component" value="Unassembled WGS sequence"/>
</dbReference>
<comment type="caution">
    <text evidence="3">The sequence shown here is derived from an EMBL/GenBank/DDBJ whole genome shotgun (WGS) entry which is preliminary data.</text>
</comment>
<dbReference type="EMBL" id="QFNF01000014">
    <property type="protein sequence ID" value="PZO78115.1"/>
    <property type="molecule type" value="Genomic_DNA"/>
</dbReference>
<feature type="binding site" evidence="2">
    <location>
        <position position="335"/>
    </location>
    <ligand>
        <name>FAD</name>
        <dbReference type="ChEBI" id="CHEBI:57692"/>
    </ligand>
</feature>
<dbReference type="InterPro" id="IPR036188">
    <property type="entry name" value="FAD/NAD-bd_sf"/>
</dbReference>
<dbReference type="InterPro" id="IPR033856">
    <property type="entry name" value="Trp_halogen"/>
</dbReference>
<dbReference type="PANTHER" id="PTHR43747">
    <property type="entry name" value="FAD-BINDING PROTEIN"/>
    <property type="match status" value="1"/>
</dbReference>
<dbReference type="PIRSF" id="PIRSF011396">
    <property type="entry name" value="Trp_halogenase"/>
    <property type="match status" value="1"/>
</dbReference>
<keyword evidence="2" id="KW-0547">Nucleotide-binding</keyword>
<dbReference type="Pfam" id="PF04820">
    <property type="entry name" value="Trp_halogenase"/>
    <property type="match status" value="1"/>
</dbReference>
<feature type="binding site" evidence="2">
    <location>
        <position position="81"/>
    </location>
    <ligand>
        <name>7-chloro-L-tryptophan</name>
        <dbReference type="ChEBI" id="CHEBI:58713"/>
    </ligand>
</feature>
<proteinExistence type="predicted"/>
<feature type="binding site" evidence="2">
    <location>
        <begin position="16"/>
        <end position="19"/>
    </location>
    <ligand>
        <name>FAD</name>
        <dbReference type="ChEBI" id="CHEBI:57692"/>
    </ligand>
</feature>
<evidence type="ECO:0000313" key="3">
    <source>
        <dbReference type="EMBL" id="PZO78115.1"/>
    </source>
</evidence>
<dbReference type="GO" id="GO:0000166">
    <property type="term" value="F:nucleotide binding"/>
    <property type="evidence" value="ECO:0007669"/>
    <property type="project" value="UniProtKB-KW"/>
</dbReference>
<gene>
    <name evidence="3" type="ORF">DI632_07295</name>
</gene>
<evidence type="ECO:0000256" key="2">
    <source>
        <dbReference type="PIRSR" id="PIRSR011396-2"/>
    </source>
</evidence>
<dbReference type="GO" id="GO:0004497">
    <property type="term" value="F:monooxygenase activity"/>
    <property type="evidence" value="ECO:0007669"/>
    <property type="project" value="InterPro"/>
</dbReference>
<feature type="active site" evidence="1">
    <location>
        <position position="81"/>
    </location>
</feature>
<sequence>MAIDQEPVRRVAIVGGGSAGWMAAAALARFLPPGVHVTLIESDAIGTVGVGEATIPQLRLFNQHLGIDEDDFVARTGGSFKLGIEFVGWNGPDSRYIHAFGTIGRSLGLVPFHHYWLAAGGGDRPQSLWSHSACAVATAQHRFDREPGHPQAPAGTNWAYHFDAARYAACLRERAEAGGVERVEGRVIGVAQDGETGLVEAVMLDDGRRIAADFFIDCSGFAALLIGRMAGDRWDDWSPLLPCDRALAVPCAATHPITPCTRATARSAGWQWRIPLQARTGNGLVYSSGHLSDDAAAAVLTGNLDGAALADPKLLRFTTGRRHAPWIGNCVALGLAAGFLEPLESTSIHLVQSGIARLLSLWPVATPRGADIAEFNRQSAREWLAVRDFLIAHYALNDRDEPFWQERRAVPVPDSLRDRIALFEQSGRIVRDEHELFAEVAWLQLFVGQGVMPNGHHPLAGALPADRCARFLDMSRQHVAATVARMPTHDQFLRAHCQAPDAKVAA</sequence>
<dbReference type="Gene3D" id="3.50.50.60">
    <property type="entry name" value="FAD/NAD(P)-binding domain"/>
    <property type="match status" value="1"/>
</dbReference>
<dbReference type="PANTHER" id="PTHR43747:SF4">
    <property type="entry name" value="FLAVIN-DEPENDENT TRYPTOPHAN HALOGENASE"/>
    <property type="match status" value="1"/>
</dbReference>
<reference evidence="3 4" key="1">
    <citation type="submission" date="2017-08" db="EMBL/GenBank/DDBJ databases">
        <title>Infants hospitalized years apart are colonized by the same room-sourced microbial strains.</title>
        <authorList>
            <person name="Brooks B."/>
            <person name="Olm M.R."/>
            <person name="Firek B.A."/>
            <person name="Baker R."/>
            <person name="Thomas B.C."/>
            <person name="Morowitz M.J."/>
            <person name="Banfield J.F."/>
        </authorList>
    </citation>
    <scope>NUCLEOTIDE SEQUENCE [LARGE SCALE GENOMIC DNA]</scope>
    <source>
        <strain evidence="3">S2_018_000_R3_110</strain>
    </source>
</reference>
<dbReference type="AlphaFoldDB" id="A0A2W5B4B2"/>
<dbReference type="InterPro" id="IPR050816">
    <property type="entry name" value="Flavin-dep_Halogenase_NPB"/>
</dbReference>
<dbReference type="SUPFAM" id="SSF51905">
    <property type="entry name" value="FAD/NAD(P)-binding domain"/>
    <property type="match status" value="1"/>
</dbReference>
<feature type="binding site" evidence="2">
    <location>
        <position position="348"/>
    </location>
    <ligand>
        <name>FAD</name>
        <dbReference type="ChEBI" id="CHEBI:57692"/>
    </ligand>
</feature>
<keyword evidence="2" id="KW-0274">FAD</keyword>
<feature type="binding site" evidence="2">
    <location>
        <position position="344"/>
    </location>
    <ligand>
        <name>L-tryptophan</name>
        <dbReference type="ChEBI" id="CHEBI:57912"/>
    </ligand>
</feature>
<accession>A0A2W5B4B2</accession>
<evidence type="ECO:0000313" key="4">
    <source>
        <dbReference type="Proteomes" id="UP000248614"/>
    </source>
</evidence>
<protein>
    <submittedName>
        <fullName evidence="3">Tryptophan halogenase</fullName>
    </submittedName>
</protein>
<evidence type="ECO:0000256" key="1">
    <source>
        <dbReference type="PIRSR" id="PIRSR011396-1"/>
    </source>
</evidence>
<dbReference type="InterPro" id="IPR006905">
    <property type="entry name" value="Flavin_halogenase"/>
</dbReference>
<name>A0A2W5B4B2_9SPHN</name>
<feature type="binding site" evidence="2">
    <location>
        <position position="187"/>
    </location>
    <ligand>
        <name>FAD</name>
        <dbReference type="ChEBI" id="CHEBI:57692"/>
    </ligand>
</feature>
<keyword evidence="2" id="KW-0285">Flavoprotein</keyword>